<dbReference type="EMBL" id="CAAALY010013246">
    <property type="protein sequence ID" value="VEL11914.1"/>
    <property type="molecule type" value="Genomic_DNA"/>
</dbReference>
<evidence type="ECO:0000313" key="2">
    <source>
        <dbReference type="Proteomes" id="UP000784294"/>
    </source>
</evidence>
<evidence type="ECO:0000313" key="1">
    <source>
        <dbReference type="EMBL" id="VEL11914.1"/>
    </source>
</evidence>
<accession>A0A3S5CIW8</accession>
<reference evidence="1" key="1">
    <citation type="submission" date="2018-11" db="EMBL/GenBank/DDBJ databases">
        <authorList>
            <consortium name="Pathogen Informatics"/>
        </authorList>
    </citation>
    <scope>NUCLEOTIDE SEQUENCE</scope>
</reference>
<organism evidence="1 2">
    <name type="scientific">Protopolystoma xenopodis</name>
    <dbReference type="NCBI Taxonomy" id="117903"/>
    <lineage>
        <taxon>Eukaryota</taxon>
        <taxon>Metazoa</taxon>
        <taxon>Spiralia</taxon>
        <taxon>Lophotrochozoa</taxon>
        <taxon>Platyhelminthes</taxon>
        <taxon>Monogenea</taxon>
        <taxon>Polyopisthocotylea</taxon>
        <taxon>Polystomatidea</taxon>
        <taxon>Polystomatidae</taxon>
        <taxon>Protopolystoma</taxon>
    </lineage>
</organism>
<dbReference type="AlphaFoldDB" id="A0A3S5CIW8"/>
<comment type="caution">
    <text evidence="1">The sequence shown here is derived from an EMBL/GenBank/DDBJ whole genome shotgun (WGS) entry which is preliminary data.</text>
</comment>
<keyword evidence="2" id="KW-1185">Reference proteome</keyword>
<dbReference type="Proteomes" id="UP000784294">
    <property type="component" value="Unassembled WGS sequence"/>
</dbReference>
<name>A0A3S5CIW8_9PLAT</name>
<proteinExistence type="predicted"/>
<protein>
    <submittedName>
        <fullName evidence="1">Uncharacterized protein</fullName>
    </submittedName>
</protein>
<gene>
    <name evidence="1" type="ORF">PXEA_LOCUS5354</name>
</gene>
<sequence>MILEVCLPWKLCYFGVHSFQRLVTDEPLTLRSSESTNSSCLLPALELRVSVIDQSSCLLDVFDDKLTTNTVLHNAGCRGFISRRRCIQINPVERVLLANWGAGLLCTRWRRLGEDVQLV</sequence>